<dbReference type="PANTHER" id="PTHR12630:SF1">
    <property type="entry name" value="GLUCOSIDASE 2 SUBUNIT BETA"/>
    <property type="match status" value="1"/>
</dbReference>
<reference evidence="1" key="1">
    <citation type="submission" date="2020-11" db="EMBL/GenBank/DDBJ databases">
        <authorList>
            <person name="Tran Van P."/>
        </authorList>
    </citation>
    <scope>NUCLEOTIDE SEQUENCE</scope>
</reference>
<name>A0A7R8ZX26_9CRUS</name>
<dbReference type="OrthoDB" id="28322at2759"/>
<dbReference type="InterPro" id="IPR039794">
    <property type="entry name" value="Gtb1-like"/>
</dbReference>
<dbReference type="GO" id="GO:0017177">
    <property type="term" value="C:glucosidase II complex"/>
    <property type="evidence" value="ECO:0007669"/>
    <property type="project" value="TreeGrafter"/>
</dbReference>
<accession>A0A7R8ZX26</accession>
<protein>
    <submittedName>
        <fullName evidence="1">Uncharacterized protein</fullName>
    </submittedName>
</protein>
<organism evidence="1">
    <name type="scientific">Cyprideis torosa</name>
    <dbReference type="NCBI Taxonomy" id="163714"/>
    <lineage>
        <taxon>Eukaryota</taxon>
        <taxon>Metazoa</taxon>
        <taxon>Ecdysozoa</taxon>
        <taxon>Arthropoda</taxon>
        <taxon>Crustacea</taxon>
        <taxon>Oligostraca</taxon>
        <taxon>Ostracoda</taxon>
        <taxon>Podocopa</taxon>
        <taxon>Podocopida</taxon>
        <taxon>Cytherocopina</taxon>
        <taxon>Cytheroidea</taxon>
        <taxon>Cytherideidae</taxon>
        <taxon>Cyprideis</taxon>
    </lineage>
</organism>
<dbReference type="Pfam" id="PF12999">
    <property type="entry name" value="PRKCSH-like"/>
    <property type="match status" value="1"/>
</dbReference>
<evidence type="ECO:0000313" key="1">
    <source>
        <dbReference type="EMBL" id="CAD7239653.1"/>
    </source>
</evidence>
<dbReference type="InterPro" id="IPR028146">
    <property type="entry name" value="PRKCSH_N"/>
</dbReference>
<proteinExistence type="predicted"/>
<dbReference type="PANTHER" id="PTHR12630">
    <property type="entry name" value="N-LINKED OLIGOSACCHARIDE PROCESSING"/>
    <property type="match status" value="1"/>
</dbReference>
<dbReference type="AlphaFoldDB" id="A0A7R8ZX26"/>
<dbReference type="GO" id="GO:0006491">
    <property type="term" value="P:N-glycan processing"/>
    <property type="evidence" value="ECO:0007669"/>
    <property type="project" value="TreeGrafter"/>
</dbReference>
<gene>
    <name evidence="1" type="ORF">CTOB1V02_LOCUS17468</name>
</gene>
<sequence length="102" mass="10973">MSCVNRISRTVLLLLSLASTVGFSMDLLTGVSPDLVAFFNAHETLTFKCLTSSQDIPWESVNDDYCDCDDGSDEPGTNACAAGQFYCANQGYEPKFLSSASP</sequence>
<dbReference type="EMBL" id="OB735298">
    <property type="protein sequence ID" value="CAD7239653.1"/>
    <property type="molecule type" value="Genomic_DNA"/>
</dbReference>